<organism evidence="2">
    <name type="scientific">Dechloromonas aromatica (strain RCB)</name>
    <dbReference type="NCBI Taxonomy" id="159087"/>
    <lineage>
        <taxon>Bacteria</taxon>
        <taxon>Pseudomonadati</taxon>
        <taxon>Pseudomonadota</taxon>
        <taxon>Betaproteobacteria</taxon>
        <taxon>Rhodocyclales</taxon>
        <taxon>Azonexaceae</taxon>
        <taxon>Dechloromonas</taxon>
    </lineage>
</organism>
<dbReference type="OrthoDB" id="8925639at2"/>
<sequence>MAWHYECIPAQTPDTLAAWLSEPDQTDRYALIDAQRLSAAQIQAVDRHQWGIAVNLYGDLEGTAIAAMGPRLVKLPREEIPNIVQLALASRSVSFLIGKCDFSTLSAHLQAIREVEIPNRTAVLFRYQDIHVTAVLFPILPSGEMARCLGPLSAWAVPDACNKLHIISASGQQRSSGSLRFDQKTVEILEDRLFVHAAIAQVNDADSLLLASYSECEAETLVRERIETARSFGLEQREDLALYCVLSLQFPPGFEKESPFAEAIHYRDKSKPSFGAALDDASSEVWIRWDDRLKDKE</sequence>
<dbReference type="Pfam" id="PF13503">
    <property type="entry name" value="DUF4123"/>
    <property type="match status" value="1"/>
</dbReference>
<evidence type="ECO:0000313" key="2">
    <source>
        <dbReference type="EMBL" id="AAZ46907.1"/>
    </source>
</evidence>
<protein>
    <recommendedName>
        <fullName evidence="1">DUF4123 domain-containing protein</fullName>
    </recommendedName>
</protein>
<dbReference type="eggNOG" id="ENOG50332T9">
    <property type="taxonomic scope" value="Bacteria"/>
</dbReference>
<feature type="domain" description="DUF4123" evidence="1">
    <location>
        <begin position="29"/>
        <end position="144"/>
    </location>
</feature>
<dbReference type="HOGENOM" id="CLU_973036_0_0_4"/>
<accession>Q47E24</accession>
<name>Q47E24_DECAR</name>
<dbReference type="AlphaFoldDB" id="Q47E24"/>
<evidence type="ECO:0000259" key="1">
    <source>
        <dbReference type="Pfam" id="PF13503"/>
    </source>
</evidence>
<reference evidence="2" key="1">
    <citation type="submission" date="2005-08" db="EMBL/GenBank/DDBJ databases">
        <title>Complete sequence of Dechloromonas aromatica RCB.</title>
        <authorList>
            <person name="Salinero K.K."/>
            <person name="Copeland A."/>
            <person name="Lucas S."/>
            <person name="Lapidus A."/>
            <person name="Barry K."/>
            <person name="Detter J.C."/>
            <person name="Glavina T."/>
            <person name="Hammon N."/>
            <person name="Israni S."/>
            <person name="Pitluck S."/>
            <person name="Di Bartolo G."/>
            <person name="Trong S."/>
            <person name="Schmutz J."/>
            <person name="Larimer F."/>
            <person name="Land M."/>
            <person name="Ivanova N."/>
            <person name="Richardson P."/>
        </authorList>
    </citation>
    <scope>NUCLEOTIDE SEQUENCE</scope>
    <source>
        <strain evidence="2">RCB</strain>
    </source>
</reference>
<dbReference type="EMBL" id="CP000089">
    <property type="protein sequence ID" value="AAZ46907.1"/>
    <property type="molecule type" value="Genomic_DNA"/>
</dbReference>
<dbReference type="KEGG" id="dar:Daro_2168"/>
<dbReference type="InterPro" id="IPR025391">
    <property type="entry name" value="DUF4123"/>
</dbReference>
<dbReference type="STRING" id="159087.Daro_2168"/>
<gene>
    <name evidence="2" type="ordered locus">Daro_2168</name>
</gene>
<proteinExistence type="predicted"/>